<accession>A0A8S2A0P0</accession>
<sequence length="657" mass="74600">MAATKTPTLQDVVSDNLNYERWAPIVKTNLTEKGLWDVVENGVPPNPSKIPDLATKIQPEDLSKWRDFVGKDTKALQILQSCLPETVFRLTLETASAKDLWDLLKSANKQAKLEKKLEQVKIEEGKRISSLFSSSYLAITKLIISLSDSKDGAAEELMGLQNLTFNCFRRLLDEIESSTVDETLYEFVKGMEFESSYSSKCFIAMLASMSDSCDDGAALVMEELMGVKNLTFNSFRELLDVFESVPMETIYGIMEGSEVGSSLQSKEVCVSAKVLKDLLKEANKQAKLDKEFKQVRMFEGERISSSQSKEPDSKRVMRSRHERGECIQCGGKGHVFKDCINRKKNEALPEYQMLAFNMAQADYGIVMTAHKCTIKDQSGRLFGESMWEERGFFLRLEVVEGDWWAARRPNLQDIISDDLNIEVWSAMMKTTLTEKGLWDVVANEIPPDPSKIPELAAKIQAEELCNWRELAREDMKALQILQSSLTDSVFRMTLSAASAKDLWDMLNQVPDHVIECFDDDNSPVYENVWKISSTNSNHITSYEKFFTTLDRSRKAMVRFTNGDTTMAEGIGDVTIMTQEGKKTIKNVLYVPGVVGNALSVSQMLRSGFEVRMDRERCTIWDRTARNYFGETMLGERGFRMRLDVIEGHFQSKKRKFT</sequence>
<dbReference type="Pfam" id="PF22936">
    <property type="entry name" value="Pol_BBD"/>
    <property type="match status" value="1"/>
</dbReference>
<dbReference type="EMBL" id="LR999453">
    <property type="protein sequence ID" value="CAE5968009.1"/>
    <property type="molecule type" value="Genomic_DNA"/>
</dbReference>
<evidence type="ECO:0000313" key="3">
    <source>
        <dbReference type="EMBL" id="CAE5968009.1"/>
    </source>
</evidence>
<dbReference type="InterPro" id="IPR001878">
    <property type="entry name" value="Znf_CCHC"/>
</dbReference>
<dbReference type="AlphaFoldDB" id="A0A8S2A0P0"/>
<keyword evidence="1" id="KW-0479">Metal-binding</keyword>
<dbReference type="InterPro" id="IPR054722">
    <property type="entry name" value="PolX-like_BBD"/>
</dbReference>
<dbReference type="Pfam" id="PF14223">
    <property type="entry name" value="Retrotran_gag_2"/>
    <property type="match status" value="1"/>
</dbReference>
<keyword evidence="1" id="KW-0863">Zinc-finger</keyword>
<gene>
    <name evidence="3" type="ORF">AARE701A_LOCUS7750</name>
</gene>
<dbReference type="Proteomes" id="UP000682877">
    <property type="component" value="Chromosome 3"/>
</dbReference>
<evidence type="ECO:0000313" key="4">
    <source>
        <dbReference type="Proteomes" id="UP000682877"/>
    </source>
</evidence>
<dbReference type="GO" id="GO:0003676">
    <property type="term" value="F:nucleic acid binding"/>
    <property type="evidence" value="ECO:0007669"/>
    <property type="project" value="InterPro"/>
</dbReference>
<name>A0A8S2A0P0_ARAAE</name>
<reference evidence="3" key="1">
    <citation type="submission" date="2021-01" db="EMBL/GenBank/DDBJ databases">
        <authorList>
            <person name="Bezrukov I."/>
        </authorList>
    </citation>
    <scope>NUCLEOTIDE SEQUENCE</scope>
</reference>
<keyword evidence="4" id="KW-1185">Reference proteome</keyword>
<dbReference type="PANTHER" id="PTHR35317">
    <property type="entry name" value="OS04G0629600 PROTEIN"/>
    <property type="match status" value="1"/>
</dbReference>
<organism evidence="3 4">
    <name type="scientific">Arabidopsis arenosa</name>
    <name type="common">Sand rock-cress</name>
    <name type="synonym">Cardaminopsis arenosa</name>
    <dbReference type="NCBI Taxonomy" id="38785"/>
    <lineage>
        <taxon>Eukaryota</taxon>
        <taxon>Viridiplantae</taxon>
        <taxon>Streptophyta</taxon>
        <taxon>Embryophyta</taxon>
        <taxon>Tracheophyta</taxon>
        <taxon>Spermatophyta</taxon>
        <taxon>Magnoliopsida</taxon>
        <taxon>eudicotyledons</taxon>
        <taxon>Gunneridae</taxon>
        <taxon>Pentapetalae</taxon>
        <taxon>rosids</taxon>
        <taxon>malvids</taxon>
        <taxon>Brassicales</taxon>
        <taxon>Brassicaceae</taxon>
        <taxon>Camelineae</taxon>
        <taxon>Arabidopsis</taxon>
    </lineage>
</organism>
<dbReference type="PROSITE" id="PS50158">
    <property type="entry name" value="ZF_CCHC"/>
    <property type="match status" value="1"/>
</dbReference>
<proteinExistence type="predicted"/>
<dbReference type="Gene3D" id="4.10.60.10">
    <property type="entry name" value="Zinc finger, CCHC-type"/>
    <property type="match status" value="1"/>
</dbReference>
<dbReference type="PANTHER" id="PTHR35317:SF23">
    <property type="entry name" value="OS04G0629600 PROTEIN"/>
    <property type="match status" value="1"/>
</dbReference>
<feature type="domain" description="CCHC-type" evidence="2">
    <location>
        <begin position="326"/>
        <end position="339"/>
    </location>
</feature>
<protein>
    <recommendedName>
        <fullName evidence="2">CCHC-type domain-containing protein</fullName>
    </recommendedName>
</protein>
<evidence type="ECO:0000256" key="1">
    <source>
        <dbReference type="PROSITE-ProRule" id="PRU00047"/>
    </source>
</evidence>
<dbReference type="GO" id="GO:0008270">
    <property type="term" value="F:zinc ion binding"/>
    <property type="evidence" value="ECO:0007669"/>
    <property type="project" value="UniProtKB-KW"/>
</dbReference>
<keyword evidence="1" id="KW-0862">Zinc</keyword>
<evidence type="ECO:0000259" key="2">
    <source>
        <dbReference type="PROSITE" id="PS50158"/>
    </source>
</evidence>